<dbReference type="AlphaFoldDB" id="A0A6S7DCN3"/>
<keyword evidence="2" id="KW-1133">Transmembrane helix</keyword>
<sequence length="196" mass="20551">MSLIVAARFQTFDQASVATQNLFQQGFTEDDVHTFYVNSAGEHSRYPLGGDRVADPDAKGGHVGAMAGAAGLGFLFALLGGVIAAQMAAPVLIIIAAAGVGAYLGALAGAMWIVGRGRRKTPTTPVVLEEHPAVRAAGVMLALHVSAEQEALARRVLRESGGQDIERAQGRWRGGKWQDFDPLAPPQTVEVPSPTP</sequence>
<feature type="region of interest" description="Disordered" evidence="1">
    <location>
        <begin position="167"/>
        <end position="196"/>
    </location>
</feature>
<keyword evidence="2" id="KW-0812">Transmembrane</keyword>
<protein>
    <recommendedName>
        <fullName evidence="5">Glycine zipper domain-containing protein</fullName>
    </recommendedName>
</protein>
<evidence type="ECO:0000313" key="3">
    <source>
        <dbReference type="EMBL" id="CAB3870335.1"/>
    </source>
</evidence>
<proteinExistence type="predicted"/>
<reference evidence="3 4" key="1">
    <citation type="submission" date="2020-04" db="EMBL/GenBank/DDBJ databases">
        <authorList>
            <person name="De Canck E."/>
        </authorList>
    </citation>
    <scope>NUCLEOTIDE SEQUENCE [LARGE SCALE GENOMIC DNA]</scope>
    <source>
        <strain evidence="3 4">LMG 1861</strain>
    </source>
</reference>
<dbReference type="Proteomes" id="UP000494105">
    <property type="component" value="Unassembled WGS sequence"/>
</dbReference>
<gene>
    <name evidence="3" type="ORF">LMG1861_02729</name>
</gene>
<feature type="transmembrane region" description="Helical" evidence="2">
    <location>
        <begin position="91"/>
        <end position="114"/>
    </location>
</feature>
<evidence type="ECO:0000256" key="1">
    <source>
        <dbReference type="SAM" id="MobiDB-lite"/>
    </source>
</evidence>
<evidence type="ECO:0008006" key="5">
    <source>
        <dbReference type="Google" id="ProtNLM"/>
    </source>
</evidence>
<organism evidence="3 4">
    <name type="scientific">Achromobacter piechaudii</name>
    <dbReference type="NCBI Taxonomy" id="72556"/>
    <lineage>
        <taxon>Bacteria</taxon>
        <taxon>Pseudomonadati</taxon>
        <taxon>Pseudomonadota</taxon>
        <taxon>Betaproteobacteria</taxon>
        <taxon>Burkholderiales</taxon>
        <taxon>Alcaligenaceae</taxon>
        <taxon>Achromobacter</taxon>
    </lineage>
</organism>
<dbReference type="EMBL" id="CADILD010000002">
    <property type="protein sequence ID" value="CAB3870335.1"/>
    <property type="molecule type" value="Genomic_DNA"/>
</dbReference>
<accession>A0A6S7DCN3</accession>
<name>A0A6S7DCN3_9BURK</name>
<keyword evidence="2" id="KW-0472">Membrane</keyword>
<evidence type="ECO:0000313" key="4">
    <source>
        <dbReference type="Proteomes" id="UP000494105"/>
    </source>
</evidence>
<dbReference type="RefSeq" id="WP_175128698.1">
    <property type="nucleotide sequence ID" value="NZ_CADILD010000002.1"/>
</dbReference>
<feature type="transmembrane region" description="Helical" evidence="2">
    <location>
        <begin position="63"/>
        <end position="85"/>
    </location>
</feature>
<evidence type="ECO:0000256" key="2">
    <source>
        <dbReference type="SAM" id="Phobius"/>
    </source>
</evidence>